<evidence type="ECO:0000256" key="3">
    <source>
        <dbReference type="ARBA" id="ARBA00023125"/>
    </source>
</evidence>
<comment type="caution">
    <text evidence="6">The sequence shown here is derived from an EMBL/GenBank/DDBJ whole genome shotgun (WGS) entry which is preliminary data.</text>
</comment>
<keyword evidence="2" id="KW-0805">Transcription regulation</keyword>
<dbReference type="PATRIC" id="fig|320778.3.peg.1723"/>
<evidence type="ECO:0000313" key="6">
    <source>
        <dbReference type="EMBL" id="KLV10464.1"/>
    </source>
</evidence>
<evidence type="ECO:0000256" key="1">
    <source>
        <dbReference type="ARBA" id="ARBA00009437"/>
    </source>
</evidence>
<dbReference type="InterPro" id="IPR000847">
    <property type="entry name" value="LysR_HTH_N"/>
</dbReference>
<feature type="domain" description="HTH lysR-type" evidence="5">
    <location>
        <begin position="5"/>
        <end position="62"/>
    </location>
</feature>
<dbReference type="Pfam" id="PF03466">
    <property type="entry name" value="LysR_substrate"/>
    <property type="match status" value="1"/>
</dbReference>
<proteinExistence type="inferred from homology"/>
<dbReference type="Gene3D" id="1.10.10.10">
    <property type="entry name" value="Winged helix-like DNA-binding domain superfamily/Winged helix DNA-binding domain"/>
    <property type="match status" value="1"/>
</dbReference>
<dbReference type="STRING" id="320778.ABT57_07940"/>
<dbReference type="FunFam" id="1.10.10.10:FF:000001">
    <property type="entry name" value="LysR family transcriptional regulator"/>
    <property type="match status" value="1"/>
</dbReference>
<dbReference type="PANTHER" id="PTHR30537">
    <property type="entry name" value="HTH-TYPE TRANSCRIPTIONAL REGULATOR"/>
    <property type="match status" value="1"/>
</dbReference>
<dbReference type="PROSITE" id="PS50931">
    <property type="entry name" value="HTH_LYSR"/>
    <property type="match status" value="1"/>
</dbReference>
<name>A0A0J1HFT7_9GAMM</name>
<evidence type="ECO:0000256" key="4">
    <source>
        <dbReference type="ARBA" id="ARBA00023163"/>
    </source>
</evidence>
<dbReference type="GO" id="GO:0003700">
    <property type="term" value="F:DNA-binding transcription factor activity"/>
    <property type="evidence" value="ECO:0007669"/>
    <property type="project" value="InterPro"/>
</dbReference>
<dbReference type="GO" id="GO:0006351">
    <property type="term" value="P:DNA-templated transcription"/>
    <property type="evidence" value="ECO:0007669"/>
    <property type="project" value="TreeGrafter"/>
</dbReference>
<keyword evidence="4" id="KW-0804">Transcription</keyword>
<dbReference type="InterPro" id="IPR036390">
    <property type="entry name" value="WH_DNA-bd_sf"/>
</dbReference>
<dbReference type="OrthoDB" id="5526340at2"/>
<protein>
    <submittedName>
        <fullName evidence="6">LysR family transcriptional regulator</fullName>
    </submittedName>
</protein>
<dbReference type="Pfam" id="PF00126">
    <property type="entry name" value="HTH_1"/>
    <property type="match status" value="1"/>
</dbReference>
<keyword evidence="7" id="KW-1185">Reference proteome</keyword>
<organism evidence="6 7">
    <name type="scientific">Photobacterium ganghwense</name>
    <dbReference type="NCBI Taxonomy" id="320778"/>
    <lineage>
        <taxon>Bacteria</taxon>
        <taxon>Pseudomonadati</taxon>
        <taxon>Pseudomonadota</taxon>
        <taxon>Gammaproteobacteria</taxon>
        <taxon>Vibrionales</taxon>
        <taxon>Vibrionaceae</taxon>
        <taxon>Photobacterium</taxon>
    </lineage>
</organism>
<evidence type="ECO:0000256" key="2">
    <source>
        <dbReference type="ARBA" id="ARBA00023015"/>
    </source>
</evidence>
<dbReference type="GO" id="GO:0043565">
    <property type="term" value="F:sequence-specific DNA binding"/>
    <property type="evidence" value="ECO:0007669"/>
    <property type="project" value="TreeGrafter"/>
</dbReference>
<reference evidence="6 7" key="1">
    <citation type="submission" date="2015-05" db="EMBL/GenBank/DDBJ databases">
        <title>Photobacterium galathea sp. nov.</title>
        <authorList>
            <person name="Machado H."/>
            <person name="Gram L."/>
        </authorList>
    </citation>
    <scope>NUCLEOTIDE SEQUENCE [LARGE SCALE GENOMIC DNA]</scope>
    <source>
        <strain evidence="6 7">DSM 22954</strain>
    </source>
</reference>
<dbReference type="SUPFAM" id="SSF46785">
    <property type="entry name" value="Winged helix' DNA-binding domain"/>
    <property type="match status" value="1"/>
</dbReference>
<dbReference type="AlphaFoldDB" id="A0A0J1HFT7"/>
<accession>A0A0J1HFT7</accession>
<comment type="similarity">
    <text evidence="1">Belongs to the LysR transcriptional regulatory family.</text>
</comment>
<dbReference type="SUPFAM" id="SSF53850">
    <property type="entry name" value="Periplasmic binding protein-like II"/>
    <property type="match status" value="1"/>
</dbReference>
<gene>
    <name evidence="6" type="ORF">ABT57_07940</name>
</gene>
<keyword evidence="3" id="KW-0238">DNA-binding</keyword>
<dbReference type="InterPro" id="IPR005119">
    <property type="entry name" value="LysR_subst-bd"/>
</dbReference>
<dbReference type="InterPro" id="IPR036388">
    <property type="entry name" value="WH-like_DNA-bd_sf"/>
</dbReference>
<evidence type="ECO:0000313" key="7">
    <source>
        <dbReference type="Proteomes" id="UP000035909"/>
    </source>
</evidence>
<dbReference type="PANTHER" id="PTHR30537:SF26">
    <property type="entry name" value="GLYCINE CLEAVAGE SYSTEM TRANSCRIPTIONAL ACTIVATOR"/>
    <property type="match status" value="1"/>
</dbReference>
<dbReference type="EMBL" id="LDOU01000006">
    <property type="protein sequence ID" value="KLV10464.1"/>
    <property type="molecule type" value="Genomic_DNA"/>
</dbReference>
<dbReference type="PRINTS" id="PR00039">
    <property type="entry name" value="HTHLYSR"/>
</dbReference>
<dbReference type="Proteomes" id="UP000035909">
    <property type="component" value="Unassembled WGS sequence"/>
</dbReference>
<evidence type="ECO:0000259" key="5">
    <source>
        <dbReference type="PROSITE" id="PS50931"/>
    </source>
</evidence>
<dbReference type="Gene3D" id="3.40.190.10">
    <property type="entry name" value="Periplasmic binding protein-like II"/>
    <property type="match status" value="2"/>
</dbReference>
<sequence length="322" mass="36377">MRKLVPLKSIYAFVAVAETGSMTEAAEVLNVSHSAVSQAIKSLESQLNVTLFRRVGRRVELNQDGRRYYRKVAPALMQIVEASESIARSPLSNRLTLNMVNSLALHWWIPRVTEFQAYAPHIDIRISNIAHIFDFEQEGVDVALLHGKADEWPDYYCEKLGDDELIMVCSPQLLENLNAVDAVSRIDDGKINSVSTMIEDESGVIAARLLKAYPAIFVSNPRRQADWQVWCDEKGMAVPRQQKNLTFAASVHAVQAAIRRLGVLISHKQFVRDDIKHGMLVQVGQPVLNPHQAFYFVSSPDKLKHESVMTLRNWLKTQFSEL</sequence>
<dbReference type="RefSeq" id="WP_047884629.1">
    <property type="nucleotide sequence ID" value="NZ_CP071326.1"/>
</dbReference>
<dbReference type="InterPro" id="IPR058163">
    <property type="entry name" value="LysR-type_TF_proteobact-type"/>
</dbReference>